<dbReference type="EMBL" id="JAGKQH010000017">
    <property type="protein sequence ID" value="KAG6575375.1"/>
    <property type="molecule type" value="Genomic_DNA"/>
</dbReference>
<evidence type="ECO:0000313" key="3">
    <source>
        <dbReference type="EMBL" id="KAG6575375.1"/>
    </source>
</evidence>
<dbReference type="CDD" id="cd20216">
    <property type="entry name" value="PFM_HFR-2-like"/>
    <property type="match status" value="1"/>
</dbReference>
<sequence>MNLLRGLGKAGTDTLGGVMKGAGKLVETVGDVAEKAPIVGGVGTVVEATGKAIENIGEKTEDFGEEVFDKNENNPKQGFDQLKEDYDDNDNDNDDNDIDEAEKKLMNDENRAVGDDSDSDDDDEAIAKAIPKNFSLKSTRNNKYLRYISESEDTDGLLRFSGKNIVGPYSKFAIRASQTEPGLVHIRCCYNNKFWVRLSEDSNYIAAIANEEEEDQSKWSCTLFEPIFLPDKKQHYIRHVQLNTFLCLAESDPSPYNDCLAARVEDISTIDDNLVLLTAMDWDSIFILPKYVAFKGNNGEYLEPSGKYLKFSASNVEDSSVVFEIISQQDGYVHIKHVNSGKYWVRDPNWIWCDSTNPGQDNPNALFWPVKVDSNIVALRNKGNNHFCKRLTTEGKTNCLNAAVVTITDTARLEVVEIVVARSIEDVEYRVNDARVYGKKILTVSKGVAINNTEVADKVVMKFRYEKKVETSWSSSVSSTFGISTKVSAKIPTVGKLKFELSMEVSKGSSEATKEEEKSFVETAETITIPPMSKVKFSAVVTQACCDVPFSYTQKDTLKDGRQVSHRLEDGIFRGVTTYDYKFETEKLPL</sequence>
<feature type="compositionally biased region" description="Basic and acidic residues" evidence="1">
    <location>
        <begin position="104"/>
        <end position="114"/>
    </location>
</feature>
<feature type="region of interest" description="Disordered" evidence="1">
    <location>
        <begin position="104"/>
        <end position="123"/>
    </location>
</feature>
<feature type="region of interest" description="Disordered" evidence="1">
    <location>
        <begin position="68"/>
        <end position="98"/>
    </location>
</feature>
<keyword evidence="4" id="KW-1185">Reference proteome</keyword>
<evidence type="ECO:0000259" key="2">
    <source>
        <dbReference type="SMART" id="SM00791"/>
    </source>
</evidence>
<dbReference type="Proteomes" id="UP000685013">
    <property type="component" value="Chromosome 17"/>
</dbReference>
<feature type="domain" description="Agglutinin" evidence="2">
    <location>
        <begin position="286"/>
        <end position="417"/>
    </location>
</feature>
<feature type="compositionally biased region" description="Acidic residues" evidence="1">
    <location>
        <begin position="85"/>
        <end position="98"/>
    </location>
</feature>
<dbReference type="InterPro" id="IPR008998">
    <property type="entry name" value="Agglutinin"/>
</dbReference>
<dbReference type="PANTHER" id="PTHR39244:SF5">
    <property type="entry name" value="NATTERIN-3-LIKE"/>
    <property type="match status" value="1"/>
</dbReference>
<protein>
    <recommendedName>
        <fullName evidence="2">Agglutinin domain-containing protein</fullName>
    </recommendedName>
</protein>
<dbReference type="SMART" id="SM00791">
    <property type="entry name" value="Agglutinin"/>
    <property type="match status" value="2"/>
</dbReference>
<dbReference type="CDD" id="cd00257">
    <property type="entry name" value="beta-trefoil_FSCN-like"/>
    <property type="match status" value="1"/>
</dbReference>
<evidence type="ECO:0000313" key="4">
    <source>
        <dbReference type="Proteomes" id="UP000685013"/>
    </source>
</evidence>
<organism evidence="3 4">
    <name type="scientific">Cucurbita argyrosperma subsp. sororia</name>
    <dbReference type="NCBI Taxonomy" id="37648"/>
    <lineage>
        <taxon>Eukaryota</taxon>
        <taxon>Viridiplantae</taxon>
        <taxon>Streptophyta</taxon>
        <taxon>Embryophyta</taxon>
        <taxon>Tracheophyta</taxon>
        <taxon>Spermatophyta</taxon>
        <taxon>Magnoliopsida</taxon>
        <taxon>eudicotyledons</taxon>
        <taxon>Gunneridae</taxon>
        <taxon>Pentapetalae</taxon>
        <taxon>rosids</taxon>
        <taxon>fabids</taxon>
        <taxon>Cucurbitales</taxon>
        <taxon>Cucurbitaceae</taxon>
        <taxon>Cucurbiteae</taxon>
        <taxon>Cucurbita</taxon>
    </lineage>
</organism>
<comment type="caution">
    <text evidence="3">The sequence shown here is derived from an EMBL/GenBank/DDBJ whole genome shotgun (WGS) entry which is preliminary data.</text>
</comment>
<feature type="non-terminal residue" evidence="3">
    <location>
        <position position="1"/>
    </location>
</feature>
<gene>
    <name evidence="3" type="ORF">SDJN03_26014</name>
</gene>
<reference evidence="3 4" key="1">
    <citation type="journal article" date="2021" name="Hortic Res">
        <title>The domestication of Cucurbita argyrosperma as revealed by the genome of its wild relative.</title>
        <authorList>
            <person name="Barrera-Redondo J."/>
            <person name="Sanchez-de la Vega G."/>
            <person name="Aguirre-Liguori J.A."/>
            <person name="Castellanos-Morales G."/>
            <person name="Gutierrez-Guerrero Y.T."/>
            <person name="Aguirre-Dugua X."/>
            <person name="Aguirre-Planter E."/>
            <person name="Tenaillon M.I."/>
            <person name="Lira-Saade R."/>
            <person name="Eguiarte L.E."/>
        </authorList>
    </citation>
    <scope>NUCLEOTIDE SEQUENCE [LARGE SCALE GENOMIC DNA]</scope>
    <source>
        <strain evidence="3">JBR-2021</strain>
    </source>
</reference>
<dbReference type="Pfam" id="PF07468">
    <property type="entry name" value="Agglutinin"/>
    <property type="match status" value="2"/>
</dbReference>
<feature type="domain" description="Agglutinin" evidence="2">
    <location>
        <begin position="128"/>
        <end position="271"/>
    </location>
</feature>
<evidence type="ECO:0000256" key="1">
    <source>
        <dbReference type="SAM" id="MobiDB-lite"/>
    </source>
</evidence>
<dbReference type="PANTHER" id="PTHR39244">
    <property type="entry name" value="NATTERIN-4"/>
    <property type="match status" value="1"/>
</dbReference>
<dbReference type="InterPro" id="IPR053237">
    <property type="entry name" value="Natterin_C"/>
</dbReference>
<proteinExistence type="predicted"/>
<dbReference type="AlphaFoldDB" id="A0AAV6M5T3"/>
<name>A0AAV6M5T3_9ROSI</name>
<accession>A0AAV6M5T3</accession>